<reference evidence="2 3" key="1">
    <citation type="submission" date="2018-06" db="EMBL/GenBank/DDBJ databases">
        <authorList>
            <consortium name="Pathogen Informatics"/>
            <person name="Doyle S."/>
        </authorList>
    </citation>
    <scope>NUCLEOTIDE SEQUENCE [LARGE SCALE GENOMIC DNA]</scope>
    <source>
        <strain evidence="2 3">NCTC9075</strain>
    </source>
</reference>
<proteinExistence type="predicted"/>
<evidence type="ECO:0000313" key="2">
    <source>
        <dbReference type="EMBL" id="STP21815.1"/>
    </source>
</evidence>
<dbReference type="EMBL" id="UGEM01000004">
    <property type="protein sequence ID" value="STP21815.1"/>
    <property type="molecule type" value="Genomic_DNA"/>
</dbReference>
<dbReference type="PRINTS" id="PR00313">
    <property type="entry name" value="CABNDNGRPT"/>
</dbReference>
<dbReference type="InterPro" id="IPR011049">
    <property type="entry name" value="Serralysin-like_metalloprot_C"/>
</dbReference>
<dbReference type="Gene3D" id="2.160.20.160">
    <property type="match status" value="1"/>
</dbReference>
<gene>
    <name evidence="2" type="ORF">NCTC9075_05277</name>
</gene>
<dbReference type="SUPFAM" id="SSF51120">
    <property type="entry name" value="beta-Roll"/>
    <property type="match status" value="1"/>
</dbReference>
<evidence type="ECO:0000256" key="1">
    <source>
        <dbReference type="ARBA" id="ARBA00022837"/>
    </source>
</evidence>
<dbReference type="GO" id="GO:0005509">
    <property type="term" value="F:calcium ion binding"/>
    <property type="evidence" value="ECO:0007669"/>
    <property type="project" value="InterPro"/>
</dbReference>
<dbReference type="Pfam" id="PF00353">
    <property type="entry name" value="HemolysinCabind"/>
    <property type="match status" value="2"/>
</dbReference>
<dbReference type="InterPro" id="IPR001343">
    <property type="entry name" value="Hemolysn_Ca-bd"/>
</dbReference>
<evidence type="ECO:0000313" key="3">
    <source>
        <dbReference type="Proteomes" id="UP000254181"/>
    </source>
</evidence>
<keyword evidence="1" id="KW-0106">Calcium</keyword>
<dbReference type="AlphaFoldDB" id="A0A377KDL6"/>
<dbReference type="Proteomes" id="UP000254181">
    <property type="component" value="Unassembled WGS sequence"/>
</dbReference>
<name>A0A377KDL6_ECOLX</name>
<organism evidence="2 3">
    <name type="scientific">Escherichia coli</name>
    <dbReference type="NCBI Taxonomy" id="562"/>
    <lineage>
        <taxon>Bacteria</taxon>
        <taxon>Pseudomonadati</taxon>
        <taxon>Pseudomonadota</taxon>
        <taxon>Gammaproteobacteria</taxon>
        <taxon>Enterobacterales</taxon>
        <taxon>Enterobacteriaceae</taxon>
        <taxon>Escherichia</taxon>
    </lineage>
</organism>
<accession>A0A377KDL6</accession>
<sequence length="135" mass="13596">MVAVTVSMGDGNDTVTITDGAYNTTISLGAGDDVFDATSGVMGDSAYATVVNGEDGNDTFKLGTIAKNLTIDAGAGDDIVVLTKDYDSTSSGNQGYINGGEGSDTLVLTGTISVNLAAGKNEGIAGFEKSGYDCW</sequence>
<protein>
    <submittedName>
        <fullName evidence="2">RTX family exoprotein A protein</fullName>
    </submittedName>
</protein>